<keyword evidence="5" id="KW-1185">Reference proteome</keyword>
<evidence type="ECO:0000313" key="5">
    <source>
        <dbReference type="Proteomes" id="UP000007305"/>
    </source>
</evidence>
<feature type="region of interest" description="Disordered" evidence="1">
    <location>
        <begin position="106"/>
        <end position="130"/>
    </location>
</feature>
<evidence type="ECO:0000256" key="2">
    <source>
        <dbReference type="SAM" id="SignalP"/>
    </source>
</evidence>
<evidence type="ECO:0000313" key="3">
    <source>
        <dbReference type="EMBL" id="AQK55336.1"/>
    </source>
</evidence>
<reference evidence="3" key="2">
    <citation type="submission" date="2015-12" db="EMBL/GenBank/DDBJ databases">
        <title>Update maize B73 reference genome by single molecule sequencing technologies.</title>
        <authorList>
            <consortium name="Maize Genome Sequencing Project"/>
            <person name="Ware D."/>
        </authorList>
    </citation>
    <scope>NUCLEOTIDE SEQUENCE</scope>
    <source>
        <tissue evidence="3">Seedling</tissue>
    </source>
</reference>
<reference evidence="5" key="1">
    <citation type="journal article" date="2009" name="Science">
        <title>The B73 maize genome: complexity, diversity, and dynamics.</title>
        <authorList>
            <person name="Schnable P.S."/>
            <person name="Ware D."/>
            <person name="Fulton R.S."/>
            <person name="Stein J.C."/>
            <person name="Wei F."/>
            <person name="Pasternak S."/>
            <person name="Liang C."/>
            <person name="Zhang J."/>
            <person name="Fulton L."/>
            <person name="Graves T.A."/>
            <person name="Minx P."/>
            <person name="Reily A.D."/>
            <person name="Courtney L."/>
            <person name="Kruchowski S.S."/>
            <person name="Tomlinson C."/>
            <person name="Strong C."/>
            <person name="Delehaunty K."/>
            <person name="Fronick C."/>
            <person name="Courtney B."/>
            <person name="Rock S.M."/>
            <person name="Belter E."/>
            <person name="Du F."/>
            <person name="Kim K."/>
            <person name="Abbott R.M."/>
            <person name="Cotton M."/>
            <person name="Levy A."/>
            <person name="Marchetto P."/>
            <person name="Ochoa K."/>
            <person name="Jackson S.M."/>
            <person name="Gillam B."/>
            <person name="Chen W."/>
            <person name="Yan L."/>
            <person name="Higginbotham J."/>
            <person name="Cardenas M."/>
            <person name="Waligorski J."/>
            <person name="Applebaum E."/>
            <person name="Phelps L."/>
            <person name="Falcone J."/>
            <person name="Kanchi K."/>
            <person name="Thane T."/>
            <person name="Scimone A."/>
            <person name="Thane N."/>
            <person name="Henke J."/>
            <person name="Wang T."/>
            <person name="Ruppert J."/>
            <person name="Shah N."/>
            <person name="Rotter K."/>
            <person name="Hodges J."/>
            <person name="Ingenthron E."/>
            <person name="Cordes M."/>
            <person name="Kohlberg S."/>
            <person name="Sgro J."/>
            <person name="Delgado B."/>
            <person name="Mead K."/>
            <person name="Chinwalla A."/>
            <person name="Leonard S."/>
            <person name="Crouse K."/>
            <person name="Collura K."/>
            <person name="Kudrna D."/>
            <person name="Currie J."/>
            <person name="He R."/>
            <person name="Angelova A."/>
            <person name="Rajasekar S."/>
            <person name="Mueller T."/>
            <person name="Lomeli R."/>
            <person name="Scara G."/>
            <person name="Ko A."/>
            <person name="Delaney K."/>
            <person name="Wissotski M."/>
            <person name="Lopez G."/>
            <person name="Campos D."/>
            <person name="Braidotti M."/>
            <person name="Ashley E."/>
            <person name="Golser W."/>
            <person name="Kim H."/>
            <person name="Lee S."/>
            <person name="Lin J."/>
            <person name="Dujmic Z."/>
            <person name="Kim W."/>
            <person name="Talag J."/>
            <person name="Zuccolo A."/>
            <person name="Fan C."/>
            <person name="Sebastian A."/>
            <person name="Kramer M."/>
            <person name="Spiegel L."/>
            <person name="Nascimento L."/>
            <person name="Zutavern T."/>
            <person name="Miller B."/>
            <person name="Ambroise C."/>
            <person name="Muller S."/>
            <person name="Spooner W."/>
            <person name="Narechania A."/>
            <person name="Ren L."/>
            <person name="Wei S."/>
            <person name="Kumari S."/>
            <person name="Faga B."/>
            <person name="Levy M.J."/>
            <person name="McMahan L."/>
            <person name="Van Buren P."/>
            <person name="Vaughn M.W."/>
            <person name="Ying K."/>
            <person name="Yeh C.-T."/>
            <person name="Emrich S.J."/>
            <person name="Jia Y."/>
            <person name="Kalyanaraman A."/>
            <person name="Hsia A.-P."/>
            <person name="Barbazuk W.B."/>
            <person name="Baucom R.S."/>
            <person name="Brutnell T.P."/>
            <person name="Carpita N.C."/>
            <person name="Chaparro C."/>
            <person name="Chia J.-M."/>
            <person name="Deragon J.-M."/>
            <person name="Estill J.C."/>
            <person name="Fu Y."/>
            <person name="Jeddeloh J.A."/>
            <person name="Han Y."/>
            <person name="Lee H."/>
            <person name="Li P."/>
            <person name="Lisch D.R."/>
            <person name="Liu S."/>
            <person name="Liu Z."/>
            <person name="Nagel D.H."/>
            <person name="McCann M.C."/>
            <person name="SanMiguel P."/>
            <person name="Myers A.M."/>
            <person name="Nettleton D."/>
            <person name="Nguyen J."/>
            <person name="Penning B.W."/>
            <person name="Ponnala L."/>
            <person name="Schneider K.L."/>
            <person name="Schwartz D.C."/>
            <person name="Sharma A."/>
            <person name="Soderlund C."/>
            <person name="Springer N.M."/>
            <person name="Sun Q."/>
            <person name="Wang H."/>
            <person name="Waterman M."/>
            <person name="Westerman R."/>
            <person name="Wolfgruber T.K."/>
            <person name="Yang L."/>
            <person name="Yu Y."/>
            <person name="Zhang L."/>
            <person name="Zhou S."/>
            <person name="Zhu Q."/>
            <person name="Bennetzen J.L."/>
            <person name="Dawe R.K."/>
            <person name="Jiang J."/>
            <person name="Jiang N."/>
            <person name="Presting G.G."/>
            <person name="Wessler S.R."/>
            <person name="Aluru S."/>
            <person name="Martienssen R.A."/>
            <person name="Clifton S.W."/>
            <person name="McCombie W.R."/>
            <person name="Wing R.A."/>
            <person name="Wilson R.K."/>
        </authorList>
    </citation>
    <scope>NUCLEOTIDE SEQUENCE [LARGE SCALE GENOMIC DNA]</scope>
    <source>
        <strain evidence="5">cv. B73</strain>
    </source>
</reference>
<dbReference type="AlphaFoldDB" id="A0A1D6QAJ1"/>
<keyword evidence="2" id="KW-0732">Signal</keyword>
<reference evidence="4" key="3">
    <citation type="submission" date="2019-07" db="EMBL/GenBank/DDBJ databases">
        <authorList>
            <person name="Seetharam A."/>
            <person name="Woodhouse M."/>
            <person name="Cannon E."/>
        </authorList>
    </citation>
    <scope>NUCLEOTIDE SEQUENCE [LARGE SCALE GENOMIC DNA]</scope>
    <source>
        <strain evidence="4">cv. B73</strain>
    </source>
</reference>
<dbReference type="EMBL" id="CM000780">
    <property type="protein sequence ID" value="AQK55336.1"/>
    <property type="molecule type" value="Genomic_DNA"/>
</dbReference>
<protein>
    <submittedName>
        <fullName evidence="3 4">Uncharacterized protein</fullName>
    </submittedName>
</protein>
<feature type="signal peptide" evidence="2">
    <location>
        <begin position="1"/>
        <end position="20"/>
    </location>
</feature>
<dbReference type="Proteomes" id="UP000007305">
    <property type="component" value="Chromosome 4"/>
</dbReference>
<reference evidence="4" key="4">
    <citation type="submission" date="2021-05" db="UniProtKB">
        <authorList>
            <consortium name="EnsemblPlants"/>
        </authorList>
    </citation>
    <scope>IDENTIFICATION</scope>
    <source>
        <strain evidence="4">cv. B73</strain>
    </source>
</reference>
<feature type="compositionally biased region" description="Pro residues" evidence="1">
    <location>
        <begin position="111"/>
        <end position="123"/>
    </location>
</feature>
<dbReference type="Gramene" id="Zm00001eb190900_T001">
    <property type="protein sequence ID" value="Zm00001eb190900_P001"/>
    <property type="gene ID" value="Zm00001eb190900"/>
</dbReference>
<evidence type="ECO:0000256" key="1">
    <source>
        <dbReference type="SAM" id="MobiDB-lite"/>
    </source>
</evidence>
<dbReference type="EnsemblPlants" id="Zm00001eb190900_T001">
    <property type="protein sequence ID" value="Zm00001eb190900_P001"/>
    <property type="gene ID" value="Zm00001eb190900"/>
</dbReference>
<sequence>MGHTRSLLPLALFFLSSVSERGVNRRGRAPIPTAHPRFDSVLLPLASWVSPWLDGVSPPFDLCGDLDDDDIDEPVTVVPKDRRLPAAAPTPNGHNNHLLRFTRSLQRPAQNPNPSPNSPPSPPLATAEEQVEKVKLDGISVARWRLPLPSTCASTAEFAASTAEFDLVEPTTK</sequence>
<organism evidence="3">
    <name type="scientific">Zea mays</name>
    <name type="common">Maize</name>
    <dbReference type="NCBI Taxonomy" id="4577"/>
    <lineage>
        <taxon>Eukaryota</taxon>
        <taxon>Viridiplantae</taxon>
        <taxon>Streptophyta</taxon>
        <taxon>Embryophyta</taxon>
        <taxon>Tracheophyta</taxon>
        <taxon>Spermatophyta</taxon>
        <taxon>Magnoliopsida</taxon>
        <taxon>Liliopsida</taxon>
        <taxon>Poales</taxon>
        <taxon>Poaceae</taxon>
        <taxon>PACMAD clade</taxon>
        <taxon>Panicoideae</taxon>
        <taxon>Andropogonodae</taxon>
        <taxon>Andropogoneae</taxon>
        <taxon>Tripsacinae</taxon>
        <taxon>Zea</taxon>
    </lineage>
</organism>
<name>A0A1D6QAJ1_MAIZE</name>
<gene>
    <name evidence="3" type="ORF">ZEAMMB73_Zm00001d051868</name>
</gene>
<evidence type="ECO:0000313" key="4">
    <source>
        <dbReference type="EnsemblPlants" id="Zm00001eb190900_P001"/>
    </source>
</evidence>
<accession>A0A1D6QAJ1</accession>
<feature type="chain" id="PRO_5010808087" evidence="2">
    <location>
        <begin position="21"/>
        <end position="173"/>
    </location>
</feature>
<dbReference type="ExpressionAtlas" id="A0A1D6QAJ1">
    <property type="expression patterns" value="baseline and differential"/>
</dbReference>
<dbReference type="STRING" id="4577.A0A1D6QAJ1"/>
<proteinExistence type="predicted"/>